<evidence type="ECO:0000256" key="3">
    <source>
        <dbReference type="ARBA" id="ARBA00022806"/>
    </source>
</evidence>
<evidence type="ECO:0000256" key="5">
    <source>
        <dbReference type="ARBA" id="ARBA00023204"/>
    </source>
</evidence>
<keyword evidence="2" id="KW-0378">Hydrolase</keyword>
<keyword evidence="5" id="KW-0234">DNA repair</keyword>
<dbReference type="InterPro" id="IPR011545">
    <property type="entry name" value="DEAD/DEAH_box_helicase_dom"/>
</dbReference>
<evidence type="ECO:0000256" key="2">
    <source>
        <dbReference type="ARBA" id="ARBA00022801"/>
    </source>
</evidence>
<gene>
    <name evidence="7" type="ORF">C0601_10205</name>
</gene>
<feature type="domain" description="Helicase ATP-binding" evidence="6">
    <location>
        <begin position="277"/>
        <end position="349"/>
    </location>
</feature>
<keyword evidence="4" id="KW-0238">DNA-binding</keyword>
<proteinExistence type="predicted"/>
<keyword evidence="3" id="KW-0347">Helicase</keyword>
<dbReference type="Proteomes" id="UP000234857">
    <property type="component" value="Unassembled WGS sequence"/>
</dbReference>
<accession>A0A2N5ZCN7</accession>
<name>A0A2N5ZCN7_MUIH1</name>
<dbReference type="GO" id="GO:0003677">
    <property type="term" value="F:DNA binding"/>
    <property type="evidence" value="ECO:0007669"/>
    <property type="project" value="UniProtKB-KW"/>
</dbReference>
<dbReference type="InterPro" id="IPR012340">
    <property type="entry name" value="NA-bd_OB-fold"/>
</dbReference>
<evidence type="ECO:0000313" key="7">
    <source>
        <dbReference type="EMBL" id="PLX16430.1"/>
    </source>
</evidence>
<evidence type="ECO:0000256" key="4">
    <source>
        <dbReference type="ARBA" id="ARBA00023125"/>
    </source>
</evidence>
<evidence type="ECO:0000259" key="6">
    <source>
        <dbReference type="PROSITE" id="PS51192"/>
    </source>
</evidence>
<dbReference type="Pfam" id="PF17191">
    <property type="entry name" value="RecG_wedge"/>
    <property type="match status" value="1"/>
</dbReference>
<dbReference type="GO" id="GO:0006281">
    <property type="term" value="P:DNA repair"/>
    <property type="evidence" value="ECO:0007669"/>
    <property type="project" value="UniProtKB-KW"/>
</dbReference>
<sequence length="349" mass="40790">MYILNMHDVFEKNIQYIKGVGPKKAKAFERLGVTTLWDLLNYVPIRYEDRTKIYDLENAPEEENVSLVLQVIDKRLVRARRFRIVKLRVSDGIKRADVLFFNQDWLNKYFKIGKKYYFYGKVKRDILNIELNNTEYSDYSEDIDLTGIFPVYNLTRGITSKTIRNIMDNAIKEVEKISLEEVIPESFIKSFKIKGIIESLIGIHKPEDFDHLKICFDSMKKREIFFLQFAFRYIKGKYSKLPHCLLKEELTLKEYQDLYPFDFTNDQKKVIKKINKEIFKGRNVNILLQGDVGSGKTVVATYYAMLAVKNGQHGIIMAPTEVLATQHFNNIRPIAEKLNIEVVLLKGGT</sequence>
<dbReference type="PROSITE" id="PS51192">
    <property type="entry name" value="HELICASE_ATP_BIND_1"/>
    <property type="match status" value="1"/>
</dbReference>
<dbReference type="SUPFAM" id="SSF50249">
    <property type="entry name" value="Nucleic acid-binding proteins"/>
    <property type="match status" value="1"/>
</dbReference>
<dbReference type="CDD" id="cd04488">
    <property type="entry name" value="RecG_wedge_OBF"/>
    <property type="match status" value="1"/>
</dbReference>
<comment type="caution">
    <text evidence="7">The sequence shown here is derived from an EMBL/GenBank/DDBJ whole genome shotgun (WGS) entry which is preliminary data.</text>
</comment>
<dbReference type="Gene3D" id="2.40.50.140">
    <property type="entry name" value="Nucleic acid-binding proteins"/>
    <property type="match status" value="1"/>
</dbReference>
<keyword evidence="3" id="KW-0547">Nucleotide-binding</keyword>
<dbReference type="PANTHER" id="PTHR47964">
    <property type="entry name" value="ATP-DEPENDENT DNA HELICASE HOMOLOG RECG, CHLOROPLASTIC"/>
    <property type="match status" value="1"/>
</dbReference>
<reference evidence="7 8" key="1">
    <citation type="submission" date="2017-11" db="EMBL/GenBank/DDBJ databases">
        <title>Genome-resolved metagenomics identifies genetic mobility, metabolic interactions, and unexpected diversity in perchlorate-reducing communities.</title>
        <authorList>
            <person name="Barnum T.P."/>
            <person name="Figueroa I.A."/>
            <person name="Carlstrom C.I."/>
            <person name="Lucas L.N."/>
            <person name="Engelbrektson A.L."/>
            <person name="Coates J.D."/>
        </authorList>
    </citation>
    <scope>NUCLEOTIDE SEQUENCE [LARGE SCALE GENOMIC DNA]</scope>
    <source>
        <strain evidence="7">BM706</strain>
    </source>
</reference>
<protein>
    <recommendedName>
        <fullName evidence="6">Helicase ATP-binding domain-containing protein</fullName>
    </recommendedName>
</protein>
<dbReference type="InterPro" id="IPR047112">
    <property type="entry name" value="RecG/Mfd"/>
</dbReference>
<dbReference type="Pfam" id="PF00270">
    <property type="entry name" value="DEAD"/>
    <property type="match status" value="1"/>
</dbReference>
<dbReference type="EMBL" id="PKTG01000115">
    <property type="protein sequence ID" value="PLX16430.1"/>
    <property type="molecule type" value="Genomic_DNA"/>
</dbReference>
<dbReference type="GO" id="GO:0003678">
    <property type="term" value="F:DNA helicase activity"/>
    <property type="evidence" value="ECO:0007669"/>
    <property type="project" value="TreeGrafter"/>
</dbReference>
<dbReference type="AlphaFoldDB" id="A0A2N5ZCN7"/>
<dbReference type="GO" id="GO:0005524">
    <property type="term" value="F:ATP binding"/>
    <property type="evidence" value="ECO:0007669"/>
    <property type="project" value="InterPro"/>
</dbReference>
<dbReference type="InterPro" id="IPR033454">
    <property type="entry name" value="RecG_wedge"/>
</dbReference>
<evidence type="ECO:0000256" key="1">
    <source>
        <dbReference type="ARBA" id="ARBA00022763"/>
    </source>
</evidence>
<keyword evidence="1" id="KW-0227">DNA damage</keyword>
<organism evidence="7 8">
    <name type="scientific">Muiribacterium halophilum</name>
    <dbReference type="NCBI Taxonomy" id="2053465"/>
    <lineage>
        <taxon>Bacteria</taxon>
        <taxon>Candidatus Muiribacteriota</taxon>
        <taxon>Candidatus Muiribacteriia</taxon>
        <taxon>Candidatus Muiribacteriales</taxon>
        <taxon>Candidatus Muiribacteriaceae</taxon>
        <taxon>Candidatus Muiribacterium</taxon>
    </lineage>
</organism>
<evidence type="ECO:0000313" key="8">
    <source>
        <dbReference type="Proteomes" id="UP000234857"/>
    </source>
</evidence>
<dbReference type="InterPro" id="IPR027417">
    <property type="entry name" value="P-loop_NTPase"/>
</dbReference>
<keyword evidence="3" id="KW-0067">ATP-binding</keyword>
<dbReference type="GO" id="GO:0016787">
    <property type="term" value="F:hydrolase activity"/>
    <property type="evidence" value="ECO:0007669"/>
    <property type="project" value="UniProtKB-KW"/>
</dbReference>
<dbReference type="Gene3D" id="3.40.50.300">
    <property type="entry name" value="P-loop containing nucleotide triphosphate hydrolases"/>
    <property type="match status" value="1"/>
</dbReference>
<dbReference type="SUPFAM" id="SSF52540">
    <property type="entry name" value="P-loop containing nucleoside triphosphate hydrolases"/>
    <property type="match status" value="1"/>
</dbReference>
<dbReference type="PANTHER" id="PTHR47964:SF1">
    <property type="entry name" value="ATP-DEPENDENT DNA HELICASE HOMOLOG RECG, CHLOROPLASTIC"/>
    <property type="match status" value="1"/>
</dbReference>
<dbReference type="InterPro" id="IPR014001">
    <property type="entry name" value="Helicase_ATP-bd"/>
</dbReference>